<sequence>MQLSTVLNIIGSLKKIVIKKEKKHTTHVP</sequence>
<accession>A0A1T4TYY7</accession>
<protein>
    <submittedName>
        <fullName evidence="1">Uncharacterized protein</fullName>
    </submittedName>
</protein>
<dbReference type="STRING" id="634771.SAMN04488128_10767"/>
<dbReference type="AlphaFoldDB" id="A0A1T4TYY7"/>
<gene>
    <name evidence="1" type="ORF">SAMN04488128_10767</name>
</gene>
<evidence type="ECO:0000313" key="2">
    <source>
        <dbReference type="Proteomes" id="UP000190367"/>
    </source>
</evidence>
<organism evidence="1 2">
    <name type="scientific">Chitinophaga eiseniae</name>
    <dbReference type="NCBI Taxonomy" id="634771"/>
    <lineage>
        <taxon>Bacteria</taxon>
        <taxon>Pseudomonadati</taxon>
        <taxon>Bacteroidota</taxon>
        <taxon>Chitinophagia</taxon>
        <taxon>Chitinophagales</taxon>
        <taxon>Chitinophagaceae</taxon>
        <taxon>Chitinophaga</taxon>
    </lineage>
</organism>
<reference evidence="2" key="1">
    <citation type="submission" date="2017-02" db="EMBL/GenBank/DDBJ databases">
        <authorList>
            <person name="Varghese N."/>
            <person name="Submissions S."/>
        </authorList>
    </citation>
    <scope>NUCLEOTIDE SEQUENCE [LARGE SCALE GENOMIC DNA]</scope>
    <source>
        <strain evidence="2">DSM 22224</strain>
    </source>
</reference>
<evidence type="ECO:0000313" key="1">
    <source>
        <dbReference type="EMBL" id="SKA45665.1"/>
    </source>
</evidence>
<keyword evidence="2" id="KW-1185">Reference proteome</keyword>
<name>A0A1T4TYY7_9BACT</name>
<proteinExistence type="predicted"/>
<dbReference type="EMBL" id="FUWZ01000007">
    <property type="protein sequence ID" value="SKA45665.1"/>
    <property type="molecule type" value="Genomic_DNA"/>
</dbReference>
<dbReference type="Proteomes" id="UP000190367">
    <property type="component" value="Unassembled WGS sequence"/>
</dbReference>